<dbReference type="STRING" id="4572.M7YY78"/>
<keyword evidence="1" id="KW-0444">Lipid biosynthesis</keyword>
<dbReference type="Pfam" id="PF07993">
    <property type="entry name" value="NAD_binding_4"/>
    <property type="match status" value="1"/>
</dbReference>
<dbReference type="EC" id="1.2.1.84" evidence="1"/>
<dbReference type="GO" id="GO:0035336">
    <property type="term" value="P:long-chain fatty-acyl-CoA metabolic process"/>
    <property type="evidence" value="ECO:0007669"/>
    <property type="project" value="TreeGrafter"/>
</dbReference>
<dbReference type="InterPro" id="IPR026055">
    <property type="entry name" value="FAR"/>
</dbReference>
<proteinExistence type="inferred from homology"/>
<dbReference type="PANTHER" id="PTHR11011">
    <property type="entry name" value="MALE STERILITY PROTEIN 2-RELATED"/>
    <property type="match status" value="1"/>
</dbReference>
<keyword evidence="1" id="KW-0560">Oxidoreductase</keyword>
<evidence type="ECO:0000256" key="1">
    <source>
        <dbReference type="RuleBase" id="RU363097"/>
    </source>
</evidence>
<organism evidence="3">
    <name type="scientific">Triticum urartu</name>
    <name type="common">Red wild einkorn</name>
    <name type="synonym">Crithodium urartu</name>
    <dbReference type="NCBI Taxonomy" id="4572"/>
    <lineage>
        <taxon>Eukaryota</taxon>
        <taxon>Viridiplantae</taxon>
        <taxon>Streptophyta</taxon>
        <taxon>Embryophyta</taxon>
        <taxon>Tracheophyta</taxon>
        <taxon>Spermatophyta</taxon>
        <taxon>Magnoliopsida</taxon>
        <taxon>Liliopsida</taxon>
        <taxon>Poales</taxon>
        <taxon>Poaceae</taxon>
        <taxon>BOP clade</taxon>
        <taxon>Pooideae</taxon>
        <taxon>Triticodae</taxon>
        <taxon>Triticeae</taxon>
        <taxon>Triticinae</taxon>
        <taxon>Triticum</taxon>
    </lineage>
</organism>
<gene>
    <name evidence="3" type="ORF">TRIUR3_00383</name>
</gene>
<comment type="similarity">
    <text evidence="1">Belongs to the fatty acyl-CoA reductase family.</text>
</comment>
<evidence type="ECO:0000313" key="3">
    <source>
        <dbReference type="EMBL" id="EMS45010.1"/>
    </source>
</evidence>
<dbReference type="InterPro" id="IPR013120">
    <property type="entry name" value="FAR_NAD-bd"/>
</dbReference>
<feature type="domain" description="Thioester reductase (TE)" evidence="2">
    <location>
        <begin position="15"/>
        <end position="91"/>
    </location>
</feature>
<keyword evidence="1" id="KW-0521">NADP</keyword>
<name>M7YY78_TRIUA</name>
<dbReference type="GO" id="GO:0080019">
    <property type="term" value="F:alcohol-forming very long-chain fatty acyl-CoA reductase activity"/>
    <property type="evidence" value="ECO:0007669"/>
    <property type="project" value="InterPro"/>
</dbReference>
<dbReference type="EMBL" id="KD292268">
    <property type="protein sequence ID" value="EMS45010.1"/>
    <property type="molecule type" value="Genomic_DNA"/>
</dbReference>
<dbReference type="PANTHER" id="PTHR11011:SF75">
    <property type="entry name" value="FATTY ACYL-COA REDUCTASE"/>
    <property type="match status" value="1"/>
</dbReference>
<comment type="function">
    <text evidence="1">Catalyzes the reduction of fatty acyl-CoA to fatty alcohols.</text>
</comment>
<protein>
    <recommendedName>
        <fullName evidence="1">Fatty acyl-CoA reductase</fullName>
        <ecNumber evidence="1">1.2.1.84</ecNumber>
    </recommendedName>
</protein>
<dbReference type="OMA" id="HIAMNIN"/>
<sequence length="142" mass="15913">MNDNLKKKKKITEHNSYDVALACNALGARNACQFAKKCLNMKLFLHVSTAYVAGTQDGLLLEKALQSGETLREGLFLDVEAELQLVENVKNDLAIVKKTDSSAPPEKSVMKKLGLERYTQFGYVMGRWVSILRRRSNTHPIS</sequence>
<accession>M7YY78</accession>
<dbReference type="AlphaFoldDB" id="M7YY78"/>
<dbReference type="eggNOG" id="KOG1221">
    <property type="taxonomic scope" value="Eukaryota"/>
</dbReference>
<keyword evidence="1" id="KW-0443">Lipid metabolism</keyword>
<evidence type="ECO:0000259" key="2">
    <source>
        <dbReference type="Pfam" id="PF07993"/>
    </source>
</evidence>
<comment type="catalytic activity">
    <reaction evidence="1">
        <text>a long-chain fatty acyl-CoA + 2 NADPH + 2 H(+) = a long-chain primary fatty alcohol + 2 NADP(+) + CoA</text>
        <dbReference type="Rhea" id="RHEA:52716"/>
        <dbReference type="ChEBI" id="CHEBI:15378"/>
        <dbReference type="ChEBI" id="CHEBI:57287"/>
        <dbReference type="ChEBI" id="CHEBI:57783"/>
        <dbReference type="ChEBI" id="CHEBI:58349"/>
        <dbReference type="ChEBI" id="CHEBI:77396"/>
        <dbReference type="ChEBI" id="CHEBI:83139"/>
        <dbReference type="EC" id="1.2.1.84"/>
    </reaction>
</comment>
<dbReference type="GO" id="GO:0010345">
    <property type="term" value="P:suberin biosynthetic process"/>
    <property type="evidence" value="ECO:0007669"/>
    <property type="project" value="TreeGrafter"/>
</dbReference>
<dbReference type="GO" id="GO:0102965">
    <property type="term" value="F:alcohol-forming long-chain fatty acyl-CoA reductase activity"/>
    <property type="evidence" value="ECO:0007669"/>
    <property type="project" value="UniProtKB-EC"/>
</dbReference>
<reference evidence="3" key="1">
    <citation type="journal article" date="2013" name="Nature">
        <title>Draft genome of the wheat A-genome progenitor Triticum urartu.</title>
        <authorList>
            <person name="Ling H.Q."/>
            <person name="Zhao S."/>
            <person name="Liu D."/>
            <person name="Wang J."/>
            <person name="Sun H."/>
            <person name="Zhang C."/>
            <person name="Fan H."/>
            <person name="Li D."/>
            <person name="Dong L."/>
            <person name="Tao Y."/>
            <person name="Gao C."/>
            <person name="Wu H."/>
            <person name="Li Y."/>
            <person name="Cui Y."/>
            <person name="Guo X."/>
            <person name="Zheng S."/>
            <person name="Wang B."/>
            <person name="Yu K."/>
            <person name="Liang Q."/>
            <person name="Yang W."/>
            <person name="Lou X."/>
            <person name="Chen J."/>
            <person name="Feng M."/>
            <person name="Jian J."/>
            <person name="Zhang X."/>
            <person name="Luo G."/>
            <person name="Jiang Y."/>
            <person name="Liu J."/>
            <person name="Wang Z."/>
            <person name="Sha Y."/>
            <person name="Zhang B."/>
            <person name="Wu H."/>
            <person name="Tang D."/>
            <person name="Shen Q."/>
            <person name="Xue P."/>
            <person name="Zou S."/>
            <person name="Wang X."/>
            <person name="Liu X."/>
            <person name="Wang F."/>
            <person name="Yang Y."/>
            <person name="An X."/>
            <person name="Dong Z."/>
            <person name="Zhang K."/>
            <person name="Zhang X."/>
            <person name="Luo M.C."/>
            <person name="Dvorak J."/>
            <person name="Tong Y."/>
            <person name="Wang J."/>
            <person name="Yang H."/>
            <person name="Li Z."/>
            <person name="Wang D."/>
            <person name="Zhang A."/>
            <person name="Wang J."/>
        </authorList>
    </citation>
    <scope>NUCLEOTIDE SEQUENCE</scope>
</reference>
<dbReference type="Gene3D" id="3.40.50.720">
    <property type="entry name" value="NAD(P)-binding Rossmann-like Domain"/>
    <property type="match status" value="1"/>
</dbReference>